<dbReference type="Pfam" id="PF13650">
    <property type="entry name" value="Asp_protease_2"/>
    <property type="match status" value="1"/>
</dbReference>
<organism evidence="2 3">
    <name type="scientific">Paspalum notatum var. saurae</name>
    <dbReference type="NCBI Taxonomy" id="547442"/>
    <lineage>
        <taxon>Eukaryota</taxon>
        <taxon>Viridiplantae</taxon>
        <taxon>Streptophyta</taxon>
        <taxon>Embryophyta</taxon>
        <taxon>Tracheophyta</taxon>
        <taxon>Spermatophyta</taxon>
        <taxon>Magnoliopsida</taxon>
        <taxon>Liliopsida</taxon>
        <taxon>Poales</taxon>
        <taxon>Poaceae</taxon>
        <taxon>PACMAD clade</taxon>
        <taxon>Panicoideae</taxon>
        <taxon>Andropogonodae</taxon>
        <taxon>Paspaleae</taxon>
        <taxon>Paspalinae</taxon>
        <taxon>Paspalum</taxon>
    </lineage>
</organism>
<name>A0AAQ3SPL0_PASNO</name>
<feature type="region of interest" description="Disordered" evidence="1">
    <location>
        <begin position="13"/>
        <end position="50"/>
    </location>
</feature>
<dbReference type="InterPro" id="IPR021109">
    <property type="entry name" value="Peptidase_aspartic_dom_sf"/>
</dbReference>
<dbReference type="CDD" id="cd00303">
    <property type="entry name" value="retropepsin_like"/>
    <property type="match status" value="1"/>
</dbReference>
<evidence type="ECO:0000256" key="1">
    <source>
        <dbReference type="SAM" id="MobiDB-lite"/>
    </source>
</evidence>
<sequence>MSLARAYERRNLAADSMSGAATHAQPKPRPHPPPTATLPTAAATPQPGVPRLEAPPRQCFRCLSPEEVANKCRKGECYFCSEKFSPDHKYASKGVFLLLLDEDATEEEEEAADELGISLHALTGIDTGETMQLCIQIGGADLLALVDSGSTHTFIDRDTTNRLHLHVTERPGLTVMVVNGDRIPSAGLYV</sequence>
<reference evidence="2 3" key="1">
    <citation type="submission" date="2024-02" db="EMBL/GenBank/DDBJ databases">
        <title>High-quality chromosome-scale genome assembly of Pensacola bahiagrass (Paspalum notatum Flugge var. saurae).</title>
        <authorList>
            <person name="Vega J.M."/>
            <person name="Podio M."/>
            <person name="Orjuela J."/>
            <person name="Siena L.A."/>
            <person name="Pessino S.C."/>
            <person name="Combes M.C."/>
            <person name="Mariac C."/>
            <person name="Albertini E."/>
            <person name="Pupilli F."/>
            <person name="Ortiz J.P.A."/>
            <person name="Leblanc O."/>
        </authorList>
    </citation>
    <scope>NUCLEOTIDE SEQUENCE [LARGE SCALE GENOMIC DNA]</scope>
    <source>
        <strain evidence="2">R1</strain>
        <tissue evidence="2">Leaf</tissue>
    </source>
</reference>
<feature type="compositionally biased region" description="Low complexity" evidence="1">
    <location>
        <begin position="37"/>
        <end position="46"/>
    </location>
</feature>
<accession>A0AAQ3SPL0</accession>
<gene>
    <name evidence="2" type="ORF">U9M48_008700</name>
</gene>
<dbReference type="Gene3D" id="2.40.70.10">
    <property type="entry name" value="Acid Proteases"/>
    <property type="match status" value="1"/>
</dbReference>
<dbReference type="AlphaFoldDB" id="A0AAQ3SPL0"/>
<proteinExistence type="predicted"/>
<dbReference type="SUPFAM" id="SSF50630">
    <property type="entry name" value="Acid proteases"/>
    <property type="match status" value="1"/>
</dbReference>
<evidence type="ECO:0000313" key="3">
    <source>
        <dbReference type="Proteomes" id="UP001341281"/>
    </source>
</evidence>
<dbReference type="Proteomes" id="UP001341281">
    <property type="component" value="Chromosome 02"/>
</dbReference>
<evidence type="ECO:0000313" key="2">
    <source>
        <dbReference type="EMBL" id="WVZ58424.1"/>
    </source>
</evidence>
<protein>
    <submittedName>
        <fullName evidence="2">Uncharacterized protein</fullName>
    </submittedName>
</protein>
<dbReference type="EMBL" id="CP144746">
    <property type="protein sequence ID" value="WVZ58424.1"/>
    <property type="molecule type" value="Genomic_DNA"/>
</dbReference>
<keyword evidence="3" id="KW-1185">Reference proteome</keyword>